<proteinExistence type="predicted"/>
<comment type="caution">
    <text evidence="1">The sequence shown here is derived from an EMBL/GenBank/DDBJ whole genome shotgun (WGS) entry which is preliminary data.</text>
</comment>
<name>A0A841HF28_HALSI</name>
<gene>
    <name evidence="1" type="ORF">HNR49_002429</name>
</gene>
<dbReference type="AlphaFoldDB" id="A0A841HF28"/>
<protein>
    <submittedName>
        <fullName evidence="1">Uncharacterized protein</fullName>
    </submittedName>
</protein>
<dbReference type="EMBL" id="JACHGX010000019">
    <property type="protein sequence ID" value="MBB6091039.1"/>
    <property type="molecule type" value="Genomic_DNA"/>
</dbReference>
<dbReference type="GeneID" id="68693092"/>
<accession>A0A841HF28</accession>
<sequence length="86" mass="10075">MSRDLSLRDRFNYIFNTREGIRSERTGFVERMIKQSLDEDVTPDMWGEVDHTDPPGIILYTEEGRNPLLTAHEYESPDLRDEDKSA</sequence>
<evidence type="ECO:0000313" key="1">
    <source>
        <dbReference type="EMBL" id="MBB6091039.1"/>
    </source>
</evidence>
<evidence type="ECO:0000313" key="2">
    <source>
        <dbReference type="Proteomes" id="UP000642919"/>
    </source>
</evidence>
<organism evidence="1 2">
    <name type="scientific">Halobacterium salinarum</name>
    <name type="common">Halobacterium halobium</name>
    <dbReference type="NCBI Taxonomy" id="2242"/>
    <lineage>
        <taxon>Archaea</taxon>
        <taxon>Methanobacteriati</taxon>
        <taxon>Methanobacteriota</taxon>
        <taxon>Stenosarchaea group</taxon>
        <taxon>Halobacteria</taxon>
        <taxon>Halobacteriales</taxon>
        <taxon>Halobacteriaceae</taxon>
        <taxon>Halobacterium</taxon>
    </lineage>
</organism>
<reference evidence="1" key="1">
    <citation type="submission" date="2020-08" db="EMBL/GenBank/DDBJ databases">
        <title>Genomic Encyclopedia of Type Strains, Phase IV (KMG-IV): sequencing the most valuable type-strain genomes for metagenomic binning, comparative biology and taxonomic classification.</title>
        <authorList>
            <person name="Goeker M."/>
        </authorList>
    </citation>
    <scope>NUCLEOTIDE SEQUENCE</scope>
    <source>
        <strain evidence="1">DSM 669</strain>
    </source>
</reference>
<dbReference type="RefSeq" id="WP_049892473.1">
    <property type="nucleotide sequence ID" value="NZ_JACHGX010000019.1"/>
</dbReference>
<dbReference type="Proteomes" id="UP000642919">
    <property type="component" value="Unassembled WGS sequence"/>
</dbReference>